<dbReference type="RefSeq" id="WP_277192637.1">
    <property type="nucleotide sequence ID" value="NZ_JAROAV010000033.1"/>
</dbReference>
<dbReference type="Pfam" id="PF12294">
    <property type="entry name" value="DUF3626"/>
    <property type="match status" value="2"/>
</dbReference>
<reference evidence="1 2" key="1">
    <citation type="submission" date="2023-03" db="EMBL/GenBank/DDBJ databases">
        <title>YIM 133296 draft genome.</title>
        <authorList>
            <person name="Xiong L."/>
        </authorList>
    </citation>
    <scope>NUCLEOTIDE SEQUENCE [LARGE SCALE GENOMIC DNA]</scope>
    <source>
        <strain evidence="1 2">YIM 133296</strain>
    </source>
</reference>
<organism evidence="1 2">
    <name type="scientific">Luteipulveratus flavus</name>
    <dbReference type="NCBI Taxonomy" id="3031728"/>
    <lineage>
        <taxon>Bacteria</taxon>
        <taxon>Bacillati</taxon>
        <taxon>Actinomycetota</taxon>
        <taxon>Actinomycetes</taxon>
        <taxon>Micrococcales</taxon>
        <taxon>Dermacoccaceae</taxon>
        <taxon>Luteipulveratus</taxon>
    </lineage>
</organism>
<gene>
    <name evidence="1" type="ORF">P4R38_13800</name>
</gene>
<keyword evidence="2" id="KW-1185">Reference proteome</keyword>
<dbReference type="EMBL" id="JAROAV010000033">
    <property type="protein sequence ID" value="MDF8265322.1"/>
    <property type="molecule type" value="Genomic_DNA"/>
</dbReference>
<proteinExistence type="predicted"/>
<accession>A0ABT6CAD7</accession>
<comment type="caution">
    <text evidence="1">The sequence shown here is derived from an EMBL/GenBank/DDBJ whole genome shotgun (WGS) entry which is preliminary data.</text>
</comment>
<name>A0ABT6CAD7_9MICO</name>
<dbReference type="InterPro" id="IPR022074">
    <property type="entry name" value="DUF3626"/>
</dbReference>
<dbReference type="Proteomes" id="UP001528912">
    <property type="component" value="Unassembled WGS sequence"/>
</dbReference>
<sequence length="333" mass="36260">MKSAVDAALDHVRALAAASDQQVPPAAMERVRRTGTVTVNFHPDRPARDGRTAAQALADDGVYRSQFETGISAGGLDAVMSGARSRWESTMFGGAYDRAPLGDRPRYGGLDLVGYDTGACPRFGSCHLRLRTSLREHTTYTFGDSATEPEAAGTWDALEPVIAAALHDGMPEVRGTQEHTGRLDRYIEAQIHRAVLVATDVAALVADPSFRETGVGNDLERLSARHGVPIVWHHGYVLDPDTLDPQFRTELSPVLAQDVHDRLARPGQRLDAELVGRAVQDVLRSPRDWAAYGEEVQVLQELKYLWHHLVELGAPPPDLTAAATGPVDQRTRS</sequence>
<evidence type="ECO:0000313" key="2">
    <source>
        <dbReference type="Proteomes" id="UP001528912"/>
    </source>
</evidence>
<evidence type="ECO:0000313" key="1">
    <source>
        <dbReference type="EMBL" id="MDF8265322.1"/>
    </source>
</evidence>
<protein>
    <submittedName>
        <fullName evidence="1">DUF3626 domain-containing protein</fullName>
    </submittedName>
</protein>